<dbReference type="CDD" id="cd16917">
    <property type="entry name" value="HATPase_UhpB-NarQ-NarX-like"/>
    <property type="match status" value="1"/>
</dbReference>
<evidence type="ECO:0000313" key="12">
    <source>
        <dbReference type="EMBL" id="MED1202257.1"/>
    </source>
</evidence>
<reference evidence="12 13" key="1">
    <citation type="submission" date="2023-03" db="EMBL/GenBank/DDBJ databases">
        <title>Bacillus Genome Sequencing.</title>
        <authorList>
            <person name="Dunlap C."/>
        </authorList>
    </citation>
    <scope>NUCLEOTIDE SEQUENCE [LARGE SCALE GENOMIC DNA]</scope>
    <source>
        <strain evidence="12 13">B-23453</strain>
    </source>
</reference>
<dbReference type="Proteomes" id="UP001341444">
    <property type="component" value="Unassembled WGS sequence"/>
</dbReference>
<feature type="transmembrane region" description="Helical" evidence="10">
    <location>
        <begin position="60"/>
        <end position="82"/>
    </location>
</feature>
<dbReference type="EC" id="2.7.13.3" evidence="2"/>
<evidence type="ECO:0000256" key="8">
    <source>
        <dbReference type="ARBA" id="ARBA00023012"/>
    </source>
</evidence>
<evidence type="ECO:0000256" key="4">
    <source>
        <dbReference type="ARBA" id="ARBA00022679"/>
    </source>
</evidence>
<feature type="transmembrane region" description="Helical" evidence="10">
    <location>
        <begin position="6"/>
        <end position="23"/>
    </location>
</feature>
<dbReference type="GO" id="GO:0016301">
    <property type="term" value="F:kinase activity"/>
    <property type="evidence" value="ECO:0007669"/>
    <property type="project" value="UniProtKB-KW"/>
</dbReference>
<keyword evidence="9" id="KW-0175">Coiled coil</keyword>
<dbReference type="PANTHER" id="PTHR24421:SF10">
    <property type="entry name" value="NITRATE_NITRITE SENSOR PROTEIN NARQ"/>
    <property type="match status" value="1"/>
</dbReference>
<sequence>MDLGMVMTKLIIIFFIAYSYINSSGSHKPWIVFALLVYLSINLVFYLVKEKKMKELIAGLTVLFVIYAFVKIDSLILLLIPINLYELLNYYTKRKWFLLVAAFIPMVYIGKELQPVYALVSFFGFTIFTGCAYYSGREEEHEKKMDEMRKSIQRLSSTLTEKNIYMRQSEYTYKLEERNRLSQEIHDKIGHSITGALIQMEAAKRLLNRDADKAKELLQNAINISKEGIEKIRLTLRNMKPPVEQIGVHRIKLVLDEFSSQSHMRTSLVTKGNLDVVTPFQWKLIQENVTEALTNSSKYSDADAVAVEIQVLNKAIKVEVKDNGRGTDKVIKGMGLMGMEERTASLNGKLIIDGTNGFSVTTLLPIP</sequence>
<dbReference type="SUPFAM" id="SSF55874">
    <property type="entry name" value="ATPase domain of HSP90 chaperone/DNA topoisomerase II/histidine kinase"/>
    <property type="match status" value="1"/>
</dbReference>
<evidence type="ECO:0000256" key="10">
    <source>
        <dbReference type="SAM" id="Phobius"/>
    </source>
</evidence>
<dbReference type="InterPro" id="IPR036890">
    <property type="entry name" value="HATPase_C_sf"/>
</dbReference>
<dbReference type="RefSeq" id="WP_066266778.1">
    <property type="nucleotide sequence ID" value="NZ_JARMAB010000005.1"/>
</dbReference>
<dbReference type="InterPro" id="IPR050482">
    <property type="entry name" value="Sensor_HK_TwoCompSys"/>
</dbReference>
<keyword evidence="10" id="KW-1133">Transmembrane helix</keyword>
<evidence type="ECO:0000256" key="2">
    <source>
        <dbReference type="ARBA" id="ARBA00012438"/>
    </source>
</evidence>
<dbReference type="Gene3D" id="3.30.565.10">
    <property type="entry name" value="Histidine kinase-like ATPase, C-terminal domain"/>
    <property type="match status" value="1"/>
</dbReference>
<keyword evidence="8" id="KW-0902">Two-component regulatory system</keyword>
<feature type="transmembrane region" description="Helical" evidence="10">
    <location>
        <begin position="30"/>
        <end position="48"/>
    </location>
</feature>
<keyword evidence="10" id="KW-0812">Transmembrane</keyword>
<evidence type="ECO:0000256" key="1">
    <source>
        <dbReference type="ARBA" id="ARBA00000085"/>
    </source>
</evidence>
<evidence type="ECO:0000256" key="7">
    <source>
        <dbReference type="ARBA" id="ARBA00022840"/>
    </source>
</evidence>
<comment type="catalytic activity">
    <reaction evidence="1">
        <text>ATP + protein L-histidine = ADP + protein N-phospho-L-histidine.</text>
        <dbReference type="EC" id="2.7.13.3"/>
    </reaction>
</comment>
<dbReference type="EMBL" id="JARMAB010000005">
    <property type="protein sequence ID" value="MED1202257.1"/>
    <property type="molecule type" value="Genomic_DNA"/>
</dbReference>
<accession>A0ABU6MC55</accession>
<dbReference type="PANTHER" id="PTHR24421">
    <property type="entry name" value="NITRATE/NITRITE SENSOR PROTEIN NARX-RELATED"/>
    <property type="match status" value="1"/>
</dbReference>
<keyword evidence="3" id="KW-0597">Phosphoprotein</keyword>
<dbReference type="Gene3D" id="1.20.5.1930">
    <property type="match status" value="1"/>
</dbReference>
<gene>
    <name evidence="12" type="ORF">P4T90_04020</name>
</gene>
<proteinExistence type="predicted"/>
<feature type="transmembrane region" description="Helical" evidence="10">
    <location>
        <begin position="94"/>
        <end position="110"/>
    </location>
</feature>
<keyword evidence="13" id="KW-1185">Reference proteome</keyword>
<keyword evidence="4" id="KW-0808">Transferase</keyword>
<keyword evidence="5" id="KW-0547">Nucleotide-binding</keyword>
<feature type="domain" description="Signal transduction histidine kinase subgroup 3 dimerisation and phosphoacceptor" evidence="11">
    <location>
        <begin position="177"/>
        <end position="243"/>
    </location>
</feature>
<evidence type="ECO:0000256" key="9">
    <source>
        <dbReference type="SAM" id="Coils"/>
    </source>
</evidence>
<evidence type="ECO:0000256" key="3">
    <source>
        <dbReference type="ARBA" id="ARBA00022553"/>
    </source>
</evidence>
<feature type="coiled-coil region" evidence="9">
    <location>
        <begin position="197"/>
        <end position="224"/>
    </location>
</feature>
<comment type="caution">
    <text evidence="12">The sequence shown here is derived from an EMBL/GenBank/DDBJ whole genome shotgun (WGS) entry which is preliminary data.</text>
</comment>
<evidence type="ECO:0000256" key="5">
    <source>
        <dbReference type="ARBA" id="ARBA00022741"/>
    </source>
</evidence>
<organism evidence="12 13">
    <name type="scientific">Heyndrickxia acidicola</name>
    <dbReference type="NCBI Taxonomy" id="209389"/>
    <lineage>
        <taxon>Bacteria</taxon>
        <taxon>Bacillati</taxon>
        <taxon>Bacillota</taxon>
        <taxon>Bacilli</taxon>
        <taxon>Bacillales</taxon>
        <taxon>Bacillaceae</taxon>
        <taxon>Heyndrickxia</taxon>
    </lineage>
</organism>
<keyword evidence="10" id="KW-0472">Membrane</keyword>
<keyword evidence="7" id="KW-0067">ATP-binding</keyword>
<feature type="transmembrane region" description="Helical" evidence="10">
    <location>
        <begin position="116"/>
        <end position="135"/>
    </location>
</feature>
<evidence type="ECO:0000313" key="13">
    <source>
        <dbReference type="Proteomes" id="UP001341444"/>
    </source>
</evidence>
<dbReference type="InterPro" id="IPR011712">
    <property type="entry name" value="Sig_transdc_His_kin_sub3_dim/P"/>
</dbReference>
<name>A0ABU6MC55_9BACI</name>
<keyword evidence="6 12" id="KW-0418">Kinase</keyword>
<dbReference type="Pfam" id="PF07730">
    <property type="entry name" value="HisKA_3"/>
    <property type="match status" value="1"/>
</dbReference>
<evidence type="ECO:0000259" key="11">
    <source>
        <dbReference type="Pfam" id="PF07730"/>
    </source>
</evidence>
<evidence type="ECO:0000256" key="6">
    <source>
        <dbReference type="ARBA" id="ARBA00022777"/>
    </source>
</evidence>
<protein>
    <recommendedName>
        <fullName evidence="2">histidine kinase</fullName>
        <ecNumber evidence="2">2.7.13.3</ecNumber>
    </recommendedName>
</protein>